<dbReference type="CDD" id="cd18245">
    <property type="entry name" value="BTB_POZ_KLHL16_gigaxonin"/>
    <property type="match status" value="1"/>
</dbReference>
<dbReference type="InterPro" id="IPR017096">
    <property type="entry name" value="BTB-kelch_protein"/>
</dbReference>
<feature type="region of interest" description="Disordered" evidence="3">
    <location>
        <begin position="637"/>
        <end position="670"/>
    </location>
</feature>
<gene>
    <name evidence="5" type="primary">GAN</name>
    <name evidence="5" type="ORF">BLAG_LOCUS22843</name>
</gene>
<dbReference type="Gene3D" id="1.25.40.420">
    <property type="match status" value="1"/>
</dbReference>
<proteinExistence type="predicted"/>
<sequence length="670" mass="75556">MTQWPHNIGTKMAEEVECGSSSQPHEEAAQCFSRPQHAKFLLANMNELRARPHMCDVTLMVGGKEFNLQKIVLSAASTYFRALFDYSKGQGQVGDKPLQIEAESLTASVFEQIVEYIYTGRIDISEDNVQDILQAADILLMTDLKDLCCEFLEQVISPENCLGIRNFAELFNCPEIHFFATEYMEMSFHQVMFTEEYLELTFEQLLEILEHDKLNVRNEQDIVECVLKWLEHRPESRQEHLQQLLSSLWLETLEARYIEERIAKHELVIDIGPVQTMLLEHMQPKSEEQSWNSTRPRGYMDVIVAIGGESRRNKDKVLDNVRCVRPAPQRQHLSVWIDLAPLLTARKDHAVCAAGGYIFVYGGIAQNGQVLSSGERYDPGRNEWKEVAPMMEARHTFGLVAIGCTLYAVGGEGDFGQVLETMERYDIFSDKWTPDVNMTAARKLACYATCNKKIYAIGGGRVGKLYESVECYNPKTQLWSSVSPLEERRFHACATGTLGNELYVVGGFRKLECPSSVHQEIKFCGGEVFSEAAGRWFKVSTNTMCTMTGSSIVNSAITVGSSVYVVGDLDVGHQYNSIREFRIPTQTWHCVMRDFPSDQKNMHCCTIRMPSCFLFRAELEKRKAAIEARARQIYTHAATQRSPERFGSGGMSGAMGAMARGEDGEGGGEQ</sequence>
<dbReference type="InterPro" id="IPR015915">
    <property type="entry name" value="Kelch-typ_b-propeller"/>
</dbReference>
<feature type="domain" description="BTB" evidence="4">
    <location>
        <begin position="55"/>
        <end position="126"/>
    </location>
</feature>
<dbReference type="SMART" id="SM00225">
    <property type="entry name" value="BTB"/>
    <property type="match status" value="1"/>
</dbReference>
<name>A0A8K0A873_BRALA</name>
<dbReference type="SMART" id="SM00875">
    <property type="entry name" value="BACK"/>
    <property type="match status" value="1"/>
</dbReference>
<dbReference type="SUPFAM" id="SSF54695">
    <property type="entry name" value="POZ domain"/>
    <property type="match status" value="1"/>
</dbReference>
<dbReference type="PIRSF" id="PIRSF037037">
    <property type="entry name" value="Kelch-like_protein_gigaxonin"/>
    <property type="match status" value="1"/>
</dbReference>
<dbReference type="InterPro" id="IPR006652">
    <property type="entry name" value="Kelch_1"/>
</dbReference>
<keyword evidence="2" id="KW-0677">Repeat</keyword>
<evidence type="ECO:0000313" key="5">
    <source>
        <dbReference type="EMBL" id="CAH1270613.1"/>
    </source>
</evidence>
<dbReference type="PROSITE" id="PS50097">
    <property type="entry name" value="BTB"/>
    <property type="match status" value="1"/>
</dbReference>
<dbReference type="OrthoDB" id="45365at2759"/>
<protein>
    <submittedName>
        <fullName evidence="5">GAN protein</fullName>
    </submittedName>
</protein>
<dbReference type="FunFam" id="1.25.40.420:FF:000001">
    <property type="entry name" value="Kelch-like family member 12"/>
    <property type="match status" value="1"/>
</dbReference>
<dbReference type="AlphaFoldDB" id="A0A8K0A873"/>
<evidence type="ECO:0000256" key="3">
    <source>
        <dbReference type="SAM" id="MobiDB-lite"/>
    </source>
</evidence>
<dbReference type="InterPro" id="IPR011333">
    <property type="entry name" value="SKP1/BTB/POZ_sf"/>
</dbReference>
<dbReference type="InterPro" id="IPR000210">
    <property type="entry name" value="BTB/POZ_dom"/>
</dbReference>
<dbReference type="SMART" id="SM00612">
    <property type="entry name" value="Kelch"/>
    <property type="match status" value="4"/>
</dbReference>
<dbReference type="SUPFAM" id="SSF117281">
    <property type="entry name" value="Kelch motif"/>
    <property type="match status" value="1"/>
</dbReference>
<dbReference type="PANTHER" id="PTHR24412">
    <property type="entry name" value="KELCH PROTEIN"/>
    <property type="match status" value="1"/>
</dbReference>
<evidence type="ECO:0000256" key="2">
    <source>
        <dbReference type="ARBA" id="ARBA00022737"/>
    </source>
</evidence>
<dbReference type="EMBL" id="OV696692">
    <property type="protein sequence ID" value="CAH1270613.1"/>
    <property type="molecule type" value="Genomic_DNA"/>
</dbReference>
<keyword evidence="6" id="KW-1185">Reference proteome</keyword>
<reference evidence="5" key="1">
    <citation type="submission" date="2022-01" db="EMBL/GenBank/DDBJ databases">
        <authorList>
            <person name="Braso-Vives M."/>
        </authorList>
    </citation>
    <scope>NUCLEOTIDE SEQUENCE</scope>
</reference>
<dbReference type="Pfam" id="PF07707">
    <property type="entry name" value="BACK"/>
    <property type="match status" value="1"/>
</dbReference>
<dbReference type="PANTHER" id="PTHR24412:SF232">
    <property type="entry name" value="GIGAXONIN"/>
    <property type="match status" value="1"/>
</dbReference>
<dbReference type="Proteomes" id="UP000838412">
    <property type="component" value="Chromosome 7"/>
</dbReference>
<dbReference type="Gene3D" id="2.120.10.80">
    <property type="entry name" value="Kelch-type beta propeller"/>
    <property type="match status" value="1"/>
</dbReference>
<accession>A0A8K0A873</accession>
<evidence type="ECO:0000259" key="4">
    <source>
        <dbReference type="PROSITE" id="PS50097"/>
    </source>
</evidence>
<dbReference type="Gene3D" id="3.30.710.10">
    <property type="entry name" value="Potassium Channel Kv1.1, Chain A"/>
    <property type="match status" value="1"/>
</dbReference>
<dbReference type="InterPro" id="IPR047070">
    <property type="entry name" value="KLHL16_BTB_POZ"/>
</dbReference>
<evidence type="ECO:0000313" key="6">
    <source>
        <dbReference type="Proteomes" id="UP000838412"/>
    </source>
</evidence>
<organism evidence="5 6">
    <name type="scientific">Branchiostoma lanceolatum</name>
    <name type="common">Common lancelet</name>
    <name type="synonym">Amphioxus lanceolatum</name>
    <dbReference type="NCBI Taxonomy" id="7740"/>
    <lineage>
        <taxon>Eukaryota</taxon>
        <taxon>Metazoa</taxon>
        <taxon>Chordata</taxon>
        <taxon>Cephalochordata</taxon>
        <taxon>Leptocardii</taxon>
        <taxon>Amphioxiformes</taxon>
        <taxon>Branchiostomatidae</taxon>
        <taxon>Branchiostoma</taxon>
    </lineage>
</organism>
<keyword evidence="1" id="KW-0880">Kelch repeat</keyword>
<dbReference type="InterPro" id="IPR011705">
    <property type="entry name" value="BACK"/>
</dbReference>
<dbReference type="Pfam" id="PF24681">
    <property type="entry name" value="Kelch_KLHDC2_KLHL20_DRC7"/>
    <property type="match status" value="1"/>
</dbReference>
<dbReference type="Pfam" id="PF00651">
    <property type="entry name" value="BTB"/>
    <property type="match status" value="1"/>
</dbReference>
<evidence type="ECO:0000256" key="1">
    <source>
        <dbReference type="ARBA" id="ARBA00022441"/>
    </source>
</evidence>